<evidence type="ECO:0000313" key="13">
    <source>
        <dbReference type="RefSeq" id="XP_025416905.1"/>
    </source>
</evidence>
<keyword evidence="6 10" id="KW-1133">Transmembrane helix</keyword>
<keyword evidence="2 10" id="KW-0444">Lipid biosynthesis</keyword>
<comment type="catalytic activity">
    <reaction evidence="10">
        <text>a very-long-chain acyl-CoA + malonyl-CoA + H(+) = a very-long-chain 3-oxoacyl-CoA + CO2 + CoA</text>
        <dbReference type="Rhea" id="RHEA:32727"/>
        <dbReference type="ChEBI" id="CHEBI:15378"/>
        <dbReference type="ChEBI" id="CHEBI:16526"/>
        <dbReference type="ChEBI" id="CHEBI:57287"/>
        <dbReference type="ChEBI" id="CHEBI:57384"/>
        <dbReference type="ChEBI" id="CHEBI:90725"/>
        <dbReference type="ChEBI" id="CHEBI:90736"/>
        <dbReference type="EC" id="2.3.1.199"/>
    </reaction>
</comment>
<keyword evidence="8 10" id="KW-0472">Membrane</keyword>
<dbReference type="OrthoDB" id="434092at2759"/>
<gene>
    <name evidence="12 13" type="primary">LOC112688097</name>
</gene>
<dbReference type="InterPro" id="IPR030457">
    <property type="entry name" value="ELO_CS"/>
</dbReference>
<keyword evidence="5 10" id="KW-0276">Fatty acid metabolism</keyword>
<evidence type="ECO:0000256" key="1">
    <source>
        <dbReference type="ARBA" id="ARBA00004141"/>
    </source>
</evidence>
<comment type="similarity">
    <text evidence="10">Belongs to the ELO family.</text>
</comment>
<reference evidence="12 13" key="1">
    <citation type="submission" date="2025-04" db="UniProtKB">
        <authorList>
            <consortium name="RefSeq"/>
        </authorList>
    </citation>
    <scope>IDENTIFICATION</scope>
    <source>
        <tissue evidence="12 13">Whole body</tissue>
    </source>
</reference>
<evidence type="ECO:0000313" key="12">
    <source>
        <dbReference type="RefSeq" id="XP_025416903.1"/>
    </source>
</evidence>
<dbReference type="GO" id="GO:0034626">
    <property type="term" value="P:fatty acid elongation, polyunsaturated fatty acid"/>
    <property type="evidence" value="ECO:0007669"/>
    <property type="project" value="TreeGrafter"/>
</dbReference>
<dbReference type="GO" id="GO:0009922">
    <property type="term" value="F:fatty acid elongase activity"/>
    <property type="evidence" value="ECO:0007669"/>
    <property type="project" value="UniProtKB-EC"/>
</dbReference>
<feature type="transmembrane region" description="Helical" evidence="10">
    <location>
        <begin position="257"/>
        <end position="275"/>
    </location>
</feature>
<feature type="transmembrane region" description="Helical" evidence="10">
    <location>
        <begin position="171"/>
        <end position="188"/>
    </location>
</feature>
<proteinExistence type="inferred from homology"/>
<protein>
    <recommendedName>
        <fullName evidence="10">Elongation of very long chain fatty acids protein</fullName>
        <ecNumber evidence="10">2.3.1.199</ecNumber>
    </recommendedName>
    <alternativeName>
        <fullName evidence="10">Very-long-chain 3-oxoacyl-CoA synthase</fullName>
    </alternativeName>
</protein>
<evidence type="ECO:0000256" key="10">
    <source>
        <dbReference type="RuleBase" id="RU361115"/>
    </source>
</evidence>
<dbReference type="Pfam" id="PF01151">
    <property type="entry name" value="ELO"/>
    <property type="match status" value="1"/>
</dbReference>
<dbReference type="GO" id="GO:0019367">
    <property type="term" value="P:fatty acid elongation, saturated fatty acid"/>
    <property type="evidence" value="ECO:0007669"/>
    <property type="project" value="TreeGrafter"/>
</dbReference>
<dbReference type="PANTHER" id="PTHR11157">
    <property type="entry name" value="FATTY ACID ACYL TRANSFERASE-RELATED"/>
    <property type="match status" value="1"/>
</dbReference>
<keyword evidence="7 10" id="KW-0443">Lipid metabolism</keyword>
<dbReference type="PANTHER" id="PTHR11157:SF103">
    <property type="entry name" value="ELONGATION OF VERY LONG CHAIN FATTY ACIDS PROTEIN"/>
    <property type="match status" value="1"/>
</dbReference>
<evidence type="ECO:0000256" key="6">
    <source>
        <dbReference type="ARBA" id="ARBA00022989"/>
    </source>
</evidence>
<dbReference type="InterPro" id="IPR002076">
    <property type="entry name" value="ELO_fam"/>
</dbReference>
<accession>A0A8B8G270</accession>
<evidence type="ECO:0000256" key="9">
    <source>
        <dbReference type="ARBA" id="ARBA00023160"/>
    </source>
</evidence>
<evidence type="ECO:0000256" key="7">
    <source>
        <dbReference type="ARBA" id="ARBA00023098"/>
    </source>
</evidence>
<dbReference type="GO" id="GO:0005789">
    <property type="term" value="C:endoplasmic reticulum membrane"/>
    <property type="evidence" value="ECO:0007669"/>
    <property type="project" value="TreeGrafter"/>
</dbReference>
<evidence type="ECO:0000256" key="8">
    <source>
        <dbReference type="ARBA" id="ARBA00023136"/>
    </source>
</evidence>
<dbReference type="GO" id="GO:0042761">
    <property type="term" value="P:very long-chain fatty acid biosynthetic process"/>
    <property type="evidence" value="ECO:0007669"/>
    <property type="project" value="TreeGrafter"/>
</dbReference>
<evidence type="ECO:0000256" key="5">
    <source>
        <dbReference type="ARBA" id="ARBA00022832"/>
    </source>
</evidence>
<organism evidence="11 12">
    <name type="scientific">Sipha flava</name>
    <name type="common">yellow sugarcane aphid</name>
    <dbReference type="NCBI Taxonomy" id="143950"/>
    <lineage>
        <taxon>Eukaryota</taxon>
        <taxon>Metazoa</taxon>
        <taxon>Ecdysozoa</taxon>
        <taxon>Arthropoda</taxon>
        <taxon>Hexapoda</taxon>
        <taxon>Insecta</taxon>
        <taxon>Pterygota</taxon>
        <taxon>Neoptera</taxon>
        <taxon>Paraneoptera</taxon>
        <taxon>Hemiptera</taxon>
        <taxon>Sternorrhyncha</taxon>
        <taxon>Aphidomorpha</taxon>
        <taxon>Aphidoidea</taxon>
        <taxon>Aphididae</taxon>
        <taxon>Sipha</taxon>
    </lineage>
</organism>
<keyword evidence="3 10" id="KW-0808">Transferase</keyword>
<sequence>MNGMNEVFQLIHKEFKSDNMIDSWLFISSPWPICIILTVYLTFVLKLGPTFMKTREPINIKYIMLFYNLMQVVFNSYILVYQFITPELPSYLWNYSCYPDSTGTKNYITQENLKKRSLKLQINTIEKTILNERDQLHKASWYFSVSKIMDLFDTVFFILRKKDSHVSFLHVYHHINMVVTCFFHLRFIKSENAALGTIVNSFVHIVMYSYYFLTALGPNVRKHLWWKKYLTCIQIIQFIIAITYCISLYAFDCTYPRLFIVYVFADIVLFLYMFLKFYKKTYKPIDKTQ</sequence>
<dbReference type="PROSITE" id="PS01188">
    <property type="entry name" value="ELO"/>
    <property type="match status" value="1"/>
</dbReference>
<dbReference type="GO" id="GO:0030148">
    <property type="term" value="P:sphingolipid biosynthetic process"/>
    <property type="evidence" value="ECO:0007669"/>
    <property type="project" value="TreeGrafter"/>
</dbReference>
<evidence type="ECO:0000256" key="2">
    <source>
        <dbReference type="ARBA" id="ARBA00022516"/>
    </source>
</evidence>
<comment type="subcellular location">
    <subcellularLocation>
        <location evidence="1">Membrane</location>
        <topology evidence="1">Multi-pass membrane protein</topology>
    </subcellularLocation>
</comment>
<dbReference type="AlphaFoldDB" id="A0A8B8G270"/>
<dbReference type="GO" id="GO:0034625">
    <property type="term" value="P:fatty acid elongation, monounsaturated fatty acid"/>
    <property type="evidence" value="ECO:0007669"/>
    <property type="project" value="TreeGrafter"/>
</dbReference>
<feature type="transmembrane region" description="Helical" evidence="10">
    <location>
        <begin position="194"/>
        <end position="217"/>
    </location>
</feature>
<dbReference type="EC" id="2.3.1.199" evidence="10"/>
<evidence type="ECO:0000256" key="3">
    <source>
        <dbReference type="ARBA" id="ARBA00022679"/>
    </source>
</evidence>
<name>A0A8B8G270_9HEMI</name>
<keyword evidence="4 10" id="KW-0812">Transmembrane</keyword>
<dbReference type="Proteomes" id="UP000694846">
    <property type="component" value="Unplaced"/>
</dbReference>
<evidence type="ECO:0000256" key="4">
    <source>
        <dbReference type="ARBA" id="ARBA00022692"/>
    </source>
</evidence>
<keyword evidence="9 10" id="KW-0275">Fatty acid biosynthesis</keyword>
<feature type="transmembrane region" description="Helical" evidence="10">
    <location>
        <begin position="229"/>
        <end position="251"/>
    </location>
</feature>
<dbReference type="RefSeq" id="XP_025416905.1">
    <property type="nucleotide sequence ID" value="XM_025561120.1"/>
</dbReference>
<dbReference type="GeneID" id="112688097"/>
<feature type="transmembrane region" description="Helical" evidence="10">
    <location>
        <begin position="24"/>
        <end position="45"/>
    </location>
</feature>
<dbReference type="RefSeq" id="XP_025416903.1">
    <property type="nucleotide sequence ID" value="XM_025561118.1"/>
</dbReference>
<evidence type="ECO:0000313" key="11">
    <source>
        <dbReference type="Proteomes" id="UP000694846"/>
    </source>
</evidence>
<feature type="transmembrane region" description="Helical" evidence="10">
    <location>
        <begin position="65"/>
        <end position="84"/>
    </location>
</feature>
<keyword evidence="11" id="KW-1185">Reference proteome</keyword>